<dbReference type="AlphaFoldDB" id="A0A3E1NLA3"/>
<proteinExistence type="predicted"/>
<dbReference type="InterPro" id="IPR005467">
    <property type="entry name" value="His_kinase_dom"/>
</dbReference>
<sequence>MAYTGFIVSLLIITLLSWLYHQQYTTMLRYTAAVEHSYRAIAEVNRFASQVKDVETAERGYLLTHDSSFLLPYNDAVKSIEESLDSLASFTRDNPLLQQQVMSLRYTTQKRLLNLSGNSLNQLAGNPSLVSFNLLEGKMVMDTIKSAVSTLTRSELELLQERNNARESYQLAVPKILMVLLVFSSSLLLVSFVVIVQVLRKRKQYLARLETSNYELQANNEELAQIAKVVSHDLQEPLRKIRTFNNRMVIKHRESLTPDARQILGRLDEAVIRMQALVEDLMNYTSLTGNTDTIATVSLNDVVKRILQYYQPEIMDKKATIQVGPLLDVQGYDHQVFIALAAVVENALKFSSADTPLVIRINGRMDMARDAAPDEKRIAENKYYIVQIADNGIGFNDIFREKIFDIFQRLHSGEAQYEGKGIGLAIVRKVMHNHHGFVRAEGRENDGAMFCLYFPV</sequence>
<evidence type="ECO:0000256" key="2">
    <source>
        <dbReference type="ARBA" id="ARBA00012438"/>
    </source>
</evidence>
<dbReference type="Proteomes" id="UP000261284">
    <property type="component" value="Unassembled WGS sequence"/>
</dbReference>
<dbReference type="GO" id="GO:0000156">
    <property type="term" value="F:phosphorelay response regulator activity"/>
    <property type="evidence" value="ECO:0007669"/>
    <property type="project" value="TreeGrafter"/>
</dbReference>
<organism evidence="8 9">
    <name type="scientific">Deminuibacter soli</name>
    <dbReference type="NCBI Taxonomy" id="2291815"/>
    <lineage>
        <taxon>Bacteria</taxon>
        <taxon>Pseudomonadati</taxon>
        <taxon>Bacteroidota</taxon>
        <taxon>Chitinophagia</taxon>
        <taxon>Chitinophagales</taxon>
        <taxon>Chitinophagaceae</taxon>
        <taxon>Deminuibacter</taxon>
    </lineage>
</organism>
<dbReference type="InterPro" id="IPR003594">
    <property type="entry name" value="HATPase_dom"/>
</dbReference>
<evidence type="ECO:0000313" key="8">
    <source>
        <dbReference type="EMBL" id="RFM28624.1"/>
    </source>
</evidence>
<dbReference type="OrthoDB" id="9124519at2"/>
<keyword evidence="6" id="KW-0812">Transmembrane</keyword>
<comment type="catalytic activity">
    <reaction evidence="1">
        <text>ATP + protein L-histidine = ADP + protein N-phospho-L-histidine.</text>
        <dbReference type="EC" id="2.7.13.3"/>
    </reaction>
</comment>
<evidence type="ECO:0000259" key="7">
    <source>
        <dbReference type="PROSITE" id="PS50109"/>
    </source>
</evidence>
<keyword evidence="6" id="KW-1133">Transmembrane helix</keyword>
<dbReference type="Pfam" id="PF05227">
    <property type="entry name" value="CHASE3"/>
    <property type="match status" value="1"/>
</dbReference>
<dbReference type="Pfam" id="PF02518">
    <property type="entry name" value="HATPase_c"/>
    <property type="match status" value="1"/>
</dbReference>
<dbReference type="SUPFAM" id="SSF55874">
    <property type="entry name" value="ATPase domain of HSP90 chaperone/DNA topoisomerase II/histidine kinase"/>
    <property type="match status" value="1"/>
</dbReference>
<evidence type="ECO:0000256" key="1">
    <source>
        <dbReference type="ARBA" id="ARBA00000085"/>
    </source>
</evidence>
<evidence type="ECO:0000256" key="5">
    <source>
        <dbReference type="ARBA" id="ARBA00022777"/>
    </source>
</evidence>
<dbReference type="Pfam" id="PF00512">
    <property type="entry name" value="HisKA"/>
    <property type="match status" value="1"/>
</dbReference>
<protein>
    <recommendedName>
        <fullName evidence="2">histidine kinase</fullName>
        <ecNumber evidence="2">2.7.13.3</ecNumber>
    </recommendedName>
</protein>
<dbReference type="InterPro" id="IPR004358">
    <property type="entry name" value="Sig_transdc_His_kin-like_C"/>
</dbReference>
<dbReference type="GO" id="GO:0007234">
    <property type="term" value="P:osmosensory signaling via phosphorelay pathway"/>
    <property type="evidence" value="ECO:0007669"/>
    <property type="project" value="TreeGrafter"/>
</dbReference>
<dbReference type="GO" id="GO:0030295">
    <property type="term" value="F:protein kinase activator activity"/>
    <property type="evidence" value="ECO:0007669"/>
    <property type="project" value="TreeGrafter"/>
</dbReference>
<evidence type="ECO:0000313" key="9">
    <source>
        <dbReference type="Proteomes" id="UP000261284"/>
    </source>
</evidence>
<reference evidence="8 9" key="1">
    <citation type="submission" date="2018-08" db="EMBL/GenBank/DDBJ databases">
        <title>Chitinophagaceae sp. K23C18032701, a novel bacterium isolated from forest soil.</title>
        <authorList>
            <person name="Wang C."/>
        </authorList>
    </citation>
    <scope>NUCLEOTIDE SEQUENCE [LARGE SCALE GENOMIC DNA]</scope>
    <source>
        <strain evidence="8 9">K23C18032701</strain>
    </source>
</reference>
<dbReference type="PANTHER" id="PTHR42878">
    <property type="entry name" value="TWO-COMPONENT HISTIDINE KINASE"/>
    <property type="match status" value="1"/>
</dbReference>
<dbReference type="InterPro" id="IPR007891">
    <property type="entry name" value="CHASE3"/>
</dbReference>
<dbReference type="PANTHER" id="PTHR42878:SF15">
    <property type="entry name" value="BACTERIOPHYTOCHROME"/>
    <property type="match status" value="1"/>
</dbReference>
<dbReference type="CDD" id="cd00082">
    <property type="entry name" value="HisKA"/>
    <property type="match status" value="1"/>
</dbReference>
<accession>A0A3E1NLA3</accession>
<dbReference type="SUPFAM" id="SSF47384">
    <property type="entry name" value="Homodimeric domain of signal transducing histidine kinase"/>
    <property type="match status" value="1"/>
</dbReference>
<evidence type="ECO:0000256" key="4">
    <source>
        <dbReference type="ARBA" id="ARBA00022679"/>
    </source>
</evidence>
<dbReference type="PROSITE" id="PS50109">
    <property type="entry name" value="HIS_KIN"/>
    <property type="match status" value="1"/>
</dbReference>
<dbReference type="InterPro" id="IPR036097">
    <property type="entry name" value="HisK_dim/P_sf"/>
</dbReference>
<dbReference type="RefSeq" id="WP_116846614.1">
    <property type="nucleotide sequence ID" value="NZ_QTJU01000002.1"/>
</dbReference>
<dbReference type="CDD" id="cd19410">
    <property type="entry name" value="HK9-like_sensor"/>
    <property type="match status" value="1"/>
</dbReference>
<dbReference type="PRINTS" id="PR00344">
    <property type="entry name" value="BCTRLSENSOR"/>
</dbReference>
<keyword evidence="4" id="KW-0808">Transferase</keyword>
<keyword evidence="5" id="KW-0418">Kinase</keyword>
<dbReference type="Gene3D" id="1.10.287.130">
    <property type="match status" value="1"/>
</dbReference>
<dbReference type="Gene3D" id="3.30.565.10">
    <property type="entry name" value="Histidine kinase-like ATPase, C-terminal domain"/>
    <property type="match status" value="1"/>
</dbReference>
<feature type="domain" description="Histidine kinase" evidence="7">
    <location>
        <begin position="229"/>
        <end position="456"/>
    </location>
</feature>
<keyword evidence="3" id="KW-0597">Phosphoprotein</keyword>
<evidence type="ECO:0000256" key="6">
    <source>
        <dbReference type="SAM" id="Phobius"/>
    </source>
</evidence>
<dbReference type="EC" id="2.7.13.3" evidence="2"/>
<evidence type="ECO:0000256" key="3">
    <source>
        <dbReference type="ARBA" id="ARBA00022553"/>
    </source>
</evidence>
<dbReference type="InterPro" id="IPR036890">
    <property type="entry name" value="HATPase_C_sf"/>
</dbReference>
<dbReference type="EMBL" id="QTJU01000002">
    <property type="protein sequence ID" value="RFM28624.1"/>
    <property type="molecule type" value="Genomic_DNA"/>
</dbReference>
<dbReference type="InterPro" id="IPR003661">
    <property type="entry name" value="HisK_dim/P_dom"/>
</dbReference>
<gene>
    <name evidence="8" type="ORF">DXN05_07460</name>
</gene>
<dbReference type="GO" id="GO:0000155">
    <property type="term" value="F:phosphorelay sensor kinase activity"/>
    <property type="evidence" value="ECO:0007669"/>
    <property type="project" value="InterPro"/>
</dbReference>
<feature type="transmembrane region" description="Helical" evidence="6">
    <location>
        <begin position="176"/>
        <end position="199"/>
    </location>
</feature>
<name>A0A3E1NLA3_9BACT</name>
<keyword evidence="9" id="KW-1185">Reference proteome</keyword>
<comment type="caution">
    <text evidence="8">The sequence shown here is derived from an EMBL/GenBank/DDBJ whole genome shotgun (WGS) entry which is preliminary data.</text>
</comment>
<keyword evidence="6" id="KW-0472">Membrane</keyword>
<dbReference type="SMART" id="SM00388">
    <property type="entry name" value="HisKA"/>
    <property type="match status" value="1"/>
</dbReference>
<dbReference type="InterPro" id="IPR050351">
    <property type="entry name" value="BphY/WalK/GraS-like"/>
</dbReference>
<dbReference type="SMART" id="SM00387">
    <property type="entry name" value="HATPase_c"/>
    <property type="match status" value="1"/>
</dbReference>